<evidence type="ECO:0000313" key="2">
    <source>
        <dbReference type="EMBL" id="MDQ0904799.1"/>
    </source>
</evidence>
<dbReference type="Proteomes" id="UP001234216">
    <property type="component" value="Unassembled WGS sequence"/>
</dbReference>
<protein>
    <submittedName>
        <fullName evidence="2">Uncharacterized protein</fullName>
    </submittedName>
</protein>
<feature type="region of interest" description="Disordered" evidence="1">
    <location>
        <begin position="168"/>
        <end position="187"/>
    </location>
</feature>
<evidence type="ECO:0000256" key="1">
    <source>
        <dbReference type="SAM" id="MobiDB-lite"/>
    </source>
</evidence>
<proteinExistence type="predicted"/>
<sequence>MTIRQNVVPGPDMATTQSLLRYGESPPPAHGAGAPGAVPVWLIDLPRTRDAADGGRDVLDAEERARARGFVRDWAGPRNCGVHIALRRLLTLRRSIRSFAACTSSRSCSSPDSRRLMAGVVARSTAWPWRPEHLAVAPSWNLRDVDTLAGDYGVTALDLLSGPTRACEALPSDRRTSTRAGVKGGGR</sequence>
<evidence type="ECO:0000313" key="3">
    <source>
        <dbReference type="Proteomes" id="UP001234216"/>
    </source>
</evidence>
<name>A0AAW8F4Q9_9ACTN</name>
<comment type="caution">
    <text evidence="2">The sequence shown here is derived from an EMBL/GenBank/DDBJ whole genome shotgun (WGS) entry which is preliminary data.</text>
</comment>
<accession>A0AAW8F4Q9</accession>
<dbReference type="EMBL" id="JAUSZV010000005">
    <property type="protein sequence ID" value="MDQ0904799.1"/>
    <property type="molecule type" value="Genomic_DNA"/>
</dbReference>
<organism evidence="2 3">
    <name type="scientific">Streptomyces canus</name>
    <dbReference type="NCBI Taxonomy" id="58343"/>
    <lineage>
        <taxon>Bacteria</taxon>
        <taxon>Bacillati</taxon>
        <taxon>Actinomycetota</taxon>
        <taxon>Actinomycetes</taxon>
        <taxon>Kitasatosporales</taxon>
        <taxon>Streptomycetaceae</taxon>
        <taxon>Streptomyces</taxon>
        <taxon>Streptomyces aurantiacus group</taxon>
    </lineage>
</organism>
<dbReference type="AlphaFoldDB" id="A0AAW8F4Q9"/>
<gene>
    <name evidence="2" type="ORF">QFZ22_000784</name>
</gene>
<reference evidence="2" key="1">
    <citation type="submission" date="2023-07" db="EMBL/GenBank/DDBJ databases">
        <title>Comparative genomics of wheat-associated soil bacteria to identify genetic determinants of phenazine resistance.</title>
        <authorList>
            <person name="Mouncey N."/>
        </authorList>
    </citation>
    <scope>NUCLEOTIDE SEQUENCE</scope>
    <source>
        <strain evidence="2">V4I22</strain>
    </source>
</reference>